<dbReference type="OrthoDB" id="198735at2759"/>
<evidence type="ECO:0000256" key="2">
    <source>
        <dbReference type="PIRSR" id="PIRSR601310-1"/>
    </source>
</evidence>
<sequence length="585" mass="64435">MTTTAAQVSRSVVKSILAIETPEGAGAMVRRSIGTSQLRNFTPFLMLDNFLVKEGAGFPDHPHRGMTTLTYMLEGEFEHEDVKGHKGRIGPGDLQFMIAGRGIMHSEMPVHGPGKKDPWIDLPKEHKLVEASYQERRAAEVASAHPTPNVEIKVVCGEAQGSAEEGLVKGNVRPLGGCWFMDFIMTKKGERVFQPIPRGWNAFIYTLEGETLVGDSLATSEPIKQYHTAVLSNNEGETGVWLESASSSGRARFVLVAGEPLEQGVVQHGPFVMCTKGEIQQAFMDYQFERNVRRPFSFFLPLFSRSPKLLRSPAAVFSSRALPPVLAAPQSSARRLLGRVPTSTPLRSDSLSSLGHHSQRSFVSLLVALMTYDRLVCEWNQAPQGVGDEEEQRRSRAKSERSRDTASARTVTQEGSYTGLSPRANLRRAWLAGTGGVLSTSTATMTSHHKDDNCIFCKIIAGDIPSFKLIETDALFSFLDIGPLSKGHALVIPKYHGAKLHDIPDEHLGEILKTLKKIAVAQGVENYNILQNNGRIAHQEVDHVHFHLIPKPSASDKEGLVVGWPAQKADMDELKAYYEDLKTKL</sequence>
<dbReference type="InterPro" id="IPR008778">
    <property type="entry name" value="Pirin_C_dom"/>
</dbReference>
<dbReference type="EMBL" id="PUHQ01000136">
    <property type="protein sequence ID" value="KAG0654870.1"/>
    <property type="molecule type" value="Genomic_DNA"/>
</dbReference>
<keyword evidence="9" id="KW-1185">Reference proteome</keyword>
<evidence type="ECO:0000256" key="1">
    <source>
        <dbReference type="ARBA" id="ARBA00008416"/>
    </source>
</evidence>
<comment type="similarity">
    <text evidence="1 5">Belongs to the pirin family.</text>
</comment>
<dbReference type="InterPro" id="IPR003829">
    <property type="entry name" value="Pirin_N_dom"/>
</dbReference>
<dbReference type="InterPro" id="IPR036265">
    <property type="entry name" value="HIT-like_sf"/>
</dbReference>
<dbReference type="Gene3D" id="2.60.120.10">
    <property type="entry name" value="Jelly Rolls"/>
    <property type="match status" value="2"/>
</dbReference>
<evidence type="ECO:0000313" key="9">
    <source>
        <dbReference type="Proteomes" id="UP000777482"/>
    </source>
</evidence>
<dbReference type="Pfam" id="PF01230">
    <property type="entry name" value="HIT"/>
    <property type="match status" value="1"/>
</dbReference>
<dbReference type="AlphaFoldDB" id="A0A9P6VTY7"/>
<dbReference type="Proteomes" id="UP000777482">
    <property type="component" value="Unassembled WGS sequence"/>
</dbReference>
<dbReference type="InterPro" id="IPR001310">
    <property type="entry name" value="Histidine_triad_HIT"/>
</dbReference>
<dbReference type="PRINTS" id="PR00332">
    <property type="entry name" value="HISTRIAD"/>
</dbReference>
<accession>A0A9P6VTY7</accession>
<dbReference type="InterPro" id="IPR011146">
    <property type="entry name" value="HIT-like"/>
</dbReference>
<feature type="active site" description="Tele-AMP-histidine intermediate" evidence="2">
    <location>
        <position position="545"/>
    </location>
</feature>
<dbReference type="Pfam" id="PF05726">
    <property type="entry name" value="Pirin_C"/>
    <property type="match status" value="1"/>
</dbReference>
<feature type="region of interest" description="Disordered" evidence="6">
    <location>
        <begin position="384"/>
        <end position="419"/>
    </location>
</feature>
<evidence type="ECO:0000313" key="8">
    <source>
        <dbReference type="EMBL" id="KAG0654870.1"/>
    </source>
</evidence>
<dbReference type="InterPro" id="IPR012093">
    <property type="entry name" value="Pirin"/>
</dbReference>
<dbReference type="CDD" id="cd02247">
    <property type="entry name" value="cupin_pirin_C"/>
    <property type="match status" value="1"/>
</dbReference>
<evidence type="ECO:0000259" key="7">
    <source>
        <dbReference type="PROSITE" id="PS51084"/>
    </source>
</evidence>
<dbReference type="GO" id="GO:0003824">
    <property type="term" value="F:catalytic activity"/>
    <property type="evidence" value="ECO:0007669"/>
    <property type="project" value="InterPro"/>
</dbReference>
<dbReference type="SUPFAM" id="SSF54197">
    <property type="entry name" value="HIT-like"/>
    <property type="match status" value="1"/>
</dbReference>
<dbReference type="Gene3D" id="3.30.428.10">
    <property type="entry name" value="HIT-like"/>
    <property type="match status" value="1"/>
</dbReference>
<evidence type="ECO:0000256" key="6">
    <source>
        <dbReference type="SAM" id="MobiDB-lite"/>
    </source>
</evidence>
<dbReference type="InterPro" id="IPR011051">
    <property type="entry name" value="RmlC_Cupin_sf"/>
</dbReference>
<comment type="caution">
    <text evidence="8">The sequence shown here is derived from an EMBL/GenBank/DDBJ whole genome shotgun (WGS) entry which is preliminary data.</text>
</comment>
<dbReference type="InterPro" id="IPR014710">
    <property type="entry name" value="RmlC-like_jellyroll"/>
</dbReference>
<dbReference type="InterPro" id="IPR019808">
    <property type="entry name" value="Histidine_triad_CS"/>
</dbReference>
<organism evidence="8 9">
    <name type="scientific">Rhodotorula mucilaginosa</name>
    <name type="common">Yeast</name>
    <name type="synonym">Rhodotorula rubra</name>
    <dbReference type="NCBI Taxonomy" id="5537"/>
    <lineage>
        <taxon>Eukaryota</taxon>
        <taxon>Fungi</taxon>
        <taxon>Dikarya</taxon>
        <taxon>Basidiomycota</taxon>
        <taxon>Pucciniomycotina</taxon>
        <taxon>Microbotryomycetes</taxon>
        <taxon>Sporidiobolales</taxon>
        <taxon>Sporidiobolaceae</taxon>
        <taxon>Rhodotorula</taxon>
    </lineage>
</organism>
<dbReference type="InterPro" id="IPR039384">
    <property type="entry name" value="HINT"/>
</dbReference>
<evidence type="ECO:0000256" key="5">
    <source>
        <dbReference type="RuleBase" id="RU003457"/>
    </source>
</evidence>
<feature type="domain" description="HIT" evidence="7">
    <location>
        <begin position="455"/>
        <end position="559"/>
    </location>
</feature>
<evidence type="ECO:0000256" key="3">
    <source>
        <dbReference type="PIRSR" id="PIRSR601310-3"/>
    </source>
</evidence>
<dbReference type="PANTHER" id="PTHR13903:SF8">
    <property type="entry name" value="PIRIN"/>
    <property type="match status" value="1"/>
</dbReference>
<feature type="compositionally biased region" description="Basic and acidic residues" evidence="6">
    <location>
        <begin position="391"/>
        <end position="406"/>
    </location>
</feature>
<dbReference type="PROSITE" id="PS51084">
    <property type="entry name" value="HIT_2"/>
    <property type="match status" value="1"/>
</dbReference>
<evidence type="ECO:0000256" key="4">
    <source>
        <dbReference type="PROSITE-ProRule" id="PRU00464"/>
    </source>
</evidence>
<gene>
    <name evidence="8" type="ORF">C6P46_001370</name>
</gene>
<dbReference type="CDD" id="cd01277">
    <property type="entry name" value="HINT_subgroup"/>
    <property type="match status" value="1"/>
</dbReference>
<dbReference type="PROSITE" id="PS00892">
    <property type="entry name" value="HIT_1"/>
    <property type="match status" value="1"/>
</dbReference>
<protein>
    <recommendedName>
        <fullName evidence="7">HIT domain-containing protein</fullName>
    </recommendedName>
</protein>
<dbReference type="SUPFAM" id="SSF51182">
    <property type="entry name" value="RmlC-like cupins"/>
    <property type="match status" value="1"/>
</dbReference>
<dbReference type="CDD" id="cd02909">
    <property type="entry name" value="cupin_pirin_N"/>
    <property type="match status" value="1"/>
</dbReference>
<name>A0A9P6VTY7_RHOMI</name>
<feature type="short sequence motif" description="Histidine triad motif" evidence="3 4">
    <location>
        <begin position="543"/>
        <end position="547"/>
    </location>
</feature>
<dbReference type="Pfam" id="PF02678">
    <property type="entry name" value="Pirin"/>
    <property type="match status" value="1"/>
</dbReference>
<reference evidence="8 9" key="1">
    <citation type="submission" date="2020-11" db="EMBL/GenBank/DDBJ databases">
        <title>Kefir isolates.</title>
        <authorList>
            <person name="Marcisauskas S."/>
            <person name="Kim Y."/>
            <person name="Blasche S."/>
        </authorList>
    </citation>
    <scope>NUCLEOTIDE SEQUENCE [LARGE SCALE GENOMIC DNA]</scope>
    <source>
        <strain evidence="8 9">KR</strain>
    </source>
</reference>
<dbReference type="PANTHER" id="PTHR13903">
    <property type="entry name" value="PIRIN-RELATED"/>
    <property type="match status" value="1"/>
</dbReference>
<proteinExistence type="inferred from homology"/>
<feature type="compositionally biased region" description="Polar residues" evidence="6">
    <location>
        <begin position="407"/>
        <end position="419"/>
    </location>
</feature>